<dbReference type="Proteomes" id="UP001521116">
    <property type="component" value="Unassembled WGS sequence"/>
</dbReference>
<keyword evidence="5" id="KW-0472">Membrane</keyword>
<keyword evidence="5" id="KW-0812">Transmembrane</keyword>
<comment type="caution">
    <text evidence="6">The sequence shown here is derived from an EMBL/GenBank/DDBJ whole genome shotgun (WGS) entry which is preliminary data.</text>
</comment>
<comment type="pathway">
    <text evidence="1">Mycotoxin biosynthesis.</text>
</comment>
<evidence type="ECO:0000256" key="4">
    <source>
        <dbReference type="SAM" id="MobiDB-lite"/>
    </source>
</evidence>
<feature type="compositionally biased region" description="Low complexity" evidence="4">
    <location>
        <begin position="14"/>
        <end position="23"/>
    </location>
</feature>
<feature type="region of interest" description="Disordered" evidence="4">
    <location>
        <begin position="250"/>
        <end position="274"/>
    </location>
</feature>
<feature type="region of interest" description="Disordered" evidence="4">
    <location>
        <begin position="1"/>
        <end position="23"/>
    </location>
</feature>
<name>A0ABR3SQQ2_9PEZI</name>
<dbReference type="Pfam" id="PF11807">
    <property type="entry name" value="UstYa"/>
    <property type="match status" value="1"/>
</dbReference>
<evidence type="ECO:0000313" key="6">
    <source>
        <dbReference type="EMBL" id="KAL1627245.1"/>
    </source>
</evidence>
<keyword evidence="5" id="KW-1133">Transmembrane helix</keyword>
<organism evidence="6 7">
    <name type="scientific">Neofusicoccum ribis</name>
    <dbReference type="NCBI Taxonomy" id="45134"/>
    <lineage>
        <taxon>Eukaryota</taxon>
        <taxon>Fungi</taxon>
        <taxon>Dikarya</taxon>
        <taxon>Ascomycota</taxon>
        <taxon>Pezizomycotina</taxon>
        <taxon>Dothideomycetes</taxon>
        <taxon>Dothideomycetes incertae sedis</taxon>
        <taxon>Botryosphaeriales</taxon>
        <taxon>Botryosphaeriaceae</taxon>
        <taxon>Neofusicoccum</taxon>
    </lineage>
</organism>
<dbReference type="EMBL" id="JAJVDC020000074">
    <property type="protein sequence ID" value="KAL1627245.1"/>
    <property type="molecule type" value="Genomic_DNA"/>
</dbReference>
<evidence type="ECO:0008006" key="8">
    <source>
        <dbReference type="Google" id="ProtNLM"/>
    </source>
</evidence>
<gene>
    <name evidence="6" type="ORF">SLS56_006484</name>
</gene>
<reference evidence="6 7" key="1">
    <citation type="submission" date="2024-02" db="EMBL/GenBank/DDBJ databases">
        <title>De novo assembly and annotation of 12 fungi associated with fruit tree decline syndrome in Ontario, Canada.</title>
        <authorList>
            <person name="Sulman M."/>
            <person name="Ellouze W."/>
            <person name="Ilyukhin E."/>
        </authorList>
    </citation>
    <scope>NUCLEOTIDE SEQUENCE [LARGE SCALE GENOMIC DNA]</scope>
    <source>
        <strain evidence="6 7">M1-105</strain>
    </source>
</reference>
<proteinExistence type="inferred from homology"/>
<protein>
    <recommendedName>
        <fullName evidence="8">Oxidase ustYa</fullName>
    </recommendedName>
</protein>
<dbReference type="PANTHER" id="PTHR33365:SF11">
    <property type="entry name" value="TAT PATHWAY SIGNAL SEQUENCE"/>
    <property type="match status" value="1"/>
</dbReference>
<feature type="compositionally biased region" description="Basic and acidic residues" evidence="4">
    <location>
        <begin position="265"/>
        <end position="274"/>
    </location>
</feature>
<sequence length="274" mass="30929">MYKFKTQRARLSSEEQLSSASSSTMDEDKQFLLDGERGFKSPKKTGRWLNWRVAALAFNVLLFIGGLSVWGHVLVLLKSLRCDTTPETDHFEPDLLYSSRVTFQPHSYYGGAPSNATDEMWQRLSPPGDGIVEIPNEFTANLPASLPAPNSPDTAKVYGVSMFHQLHCLNFLRFAYYPEGITEMSAEEIVFHRDHCLDYIRQAIMCAGDTTFEPLTTVGINGMGATHQCRDFEKVFSWAYEHRSDKVHGSGYTGGKVTHTPGHRNHFDNEEHDD</sequence>
<evidence type="ECO:0000256" key="3">
    <source>
        <dbReference type="ARBA" id="ARBA00035112"/>
    </source>
</evidence>
<evidence type="ECO:0000256" key="2">
    <source>
        <dbReference type="ARBA" id="ARBA00023002"/>
    </source>
</evidence>
<dbReference type="PANTHER" id="PTHR33365">
    <property type="entry name" value="YALI0B05434P"/>
    <property type="match status" value="1"/>
</dbReference>
<keyword evidence="2" id="KW-0560">Oxidoreductase</keyword>
<feature type="transmembrane region" description="Helical" evidence="5">
    <location>
        <begin position="53"/>
        <end position="77"/>
    </location>
</feature>
<evidence type="ECO:0000313" key="7">
    <source>
        <dbReference type="Proteomes" id="UP001521116"/>
    </source>
</evidence>
<dbReference type="InterPro" id="IPR021765">
    <property type="entry name" value="UstYa-like"/>
</dbReference>
<evidence type="ECO:0000256" key="1">
    <source>
        <dbReference type="ARBA" id="ARBA00004685"/>
    </source>
</evidence>
<accession>A0ABR3SQQ2</accession>
<keyword evidence="7" id="KW-1185">Reference proteome</keyword>
<evidence type="ECO:0000256" key="5">
    <source>
        <dbReference type="SAM" id="Phobius"/>
    </source>
</evidence>
<comment type="similarity">
    <text evidence="3">Belongs to the ustYa family.</text>
</comment>